<dbReference type="RefSeq" id="WP_110075021.1">
    <property type="nucleotide sequence ID" value="NZ_QGTT01000002.1"/>
</dbReference>
<dbReference type="EMBL" id="QGTT01000002">
    <property type="protein sequence ID" value="PWW15074.1"/>
    <property type="molecule type" value="Genomic_DNA"/>
</dbReference>
<dbReference type="GO" id="GO:0016887">
    <property type="term" value="F:ATP hydrolysis activity"/>
    <property type="evidence" value="ECO:0007669"/>
    <property type="project" value="InterPro"/>
</dbReference>
<dbReference type="InterPro" id="IPR016300">
    <property type="entry name" value="ATPase_ArsA/GET3"/>
</dbReference>
<evidence type="ECO:0000313" key="6">
    <source>
        <dbReference type="Proteomes" id="UP000246964"/>
    </source>
</evidence>
<proteinExistence type="inferred from homology"/>
<evidence type="ECO:0000259" key="4">
    <source>
        <dbReference type="SMART" id="SM00382"/>
    </source>
</evidence>
<comment type="similarity">
    <text evidence="1">Belongs to the arsA ATPase family.</text>
</comment>
<evidence type="ECO:0000256" key="1">
    <source>
        <dbReference type="ARBA" id="ARBA00011040"/>
    </source>
</evidence>
<dbReference type="SMART" id="SM00382">
    <property type="entry name" value="AAA"/>
    <property type="match status" value="1"/>
</dbReference>
<organism evidence="5 6">
    <name type="scientific">Pseudidiomarina maritima</name>
    <dbReference type="NCBI Taxonomy" id="519453"/>
    <lineage>
        <taxon>Bacteria</taxon>
        <taxon>Pseudomonadati</taxon>
        <taxon>Pseudomonadota</taxon>
        <taxon>Gammaproteobacteria</taxon>
        <taxon>Alteromonadales</taxon>
        <taxon>Idiomarinaceae</taxon>
        <taxon>Pseudidiomarina</taxon>
    </lineage>
</organism>
<dbReference type="SUPFAM" id="SSF52540">
    <property type="entry name" value="P-loop containing nucleoside triphosphate hydrolases"/>
    <property type="match status" value="1"/>
</dbReference>
<evidence type="ECO:0000256" key="3">
    <source>
        <dbReference type="ARBA" id="ARBA00066752"/>
    </source>
</evidence>
<dbReference type="InterPro" id="IPR025723">
    <property type="entry name" value="ArsA/GET3_ATPase-like"/>
</dbReference>
<dbReference type="InterPro" id="IPR003593">
    <property type="entry name" value="AAA+_ATPase"/>
</dbReference>
<feature type="domain" description="AAA+ ATPase" evidence="4">
    <location>
        <begin position="6"/>
        <end position="270"/>
    </location>
</feature>
<dbReference type="PANTHER" id="PTHR10803">
    <property type="entry name" value="ARSENICAL PUMP-DRIVING ATPASE ARSENITE-TRANSLOCATING ATPASE"/>
    <property type="match status" value="1"/>
</dbReference>
<protein>
    <recommendedName>
        <fullName evidence="3">arsenite-transporting ATPase</fullName>
        <ecNumber evidence="3">7.3.2.7</ecNumber>
    </recommendedName>
</protein>
<keyword evidence="5" id="KW-0067">ATP-binding</keyword>
<evidence type="ECO:0000313" key="5">
    <source>
        <dbReference type="EMBL" id="PWW15074.1"/>
    </source>
</evidence>
<sequence>MLPILSKRILFVGGKGGVGKTTVSAAIALQAAQLGKRVLLVSTDPAHSLADAFDLTIGDPSSEQEQEQYQPLLPNIDALEIDPDKQVRAHINRVMRTMKRFARPQMYGEIERQMRLTEQSPGAQEAALLERIAKIIDSAPSQYDLVIFDTAPTGHTLRLLTLPEAMAAWTQGLLRQTKKSEQLEGVLAHLSAKSGRDIANPMGDPTTHETAEMDDRTAEITATLQQRQSLFHRIRHQLTDAQQCGIVFVLTPEKLPILETTRAVQTLQAEHLPVAGLVINRNVPDAIDSEFFAQRRQQEAIYREQIQAQFSSLPQLYLPLFPTDLHGVEALRAISAKLQLC</sequence>
<dbReference type="OrthoDB" id="9780677at2"/>
<dbReference type="GO" id="GO:0015446">
    <property type="term" value="F:ATPase-coupled arsenite transmembrane transporter activity"/>
    <property type="evidence" value="ECO:0007669"/>
    <property type="project" value="UniProtKB-EC"/>
</dbReference>
<dbReference type="AlphaFoldDB" id="A0A317Q9Y1"/>
<dbReference type="CDD" id="cd02035">
    <property type="entry name" value="ArsA"/>
    <property type="match status" value="1"/>
</dbReference>
<reference evidence="5 6" key="1">
    <citation type="submission" date="2018-05" db="EMBL/GenBank/DDBJ databases">
        <title>Freshwater and sediment microbial communities from various areas in North America, analyzing microbe dynamics in response to fracking.</title>
        <authorList>
            <person name="Lamendella R."/>
        </authorList>
    </citation>
    <scope>NUCLEOTIDE SEQUENCE [LARGE SCALE GENOMIC DNA]</scope>
    <source>
        <strain evidence="5 6">125B1</strain>
    </source>
</reference>
<keyword evidence="6" id="KW-1185">Reference proteome</keyword>
<dbReference type="NCBIfam" id="TIGR00345">
    <property type="entry name" value="GET3_arsA_TRC40"/>
    <property type="match status" value="1"/>
</dbReference>
<name>A0A317Q9Y1_9GAMM</name>
<gene>
    <name evidence="5" type="ORF">DET45_10272</name>
</gene>
<comment type="catalytic activity">
    <reaction evidence="2">
        <text>arsenite(in) + ATP + H2O = arsenite(out) + ADP + phosphate + H(+)</text>
        <dbReference type="Rhea" id="RHEA:11348"/>
        <dbReference type="ChEBI" id="CHEBI:15377"/>
        <dbReference type="ChEBI" id="CHEBI:15378"/>
        <dbReference type="ChEBI" id="CHEBI:29242"/>
        <dbReference type="ChEBI" id="CHEBI:30616"/>
        <dbReference type="ChEBI" id="CHEBI:43474"/>
        <dbReference type="ChEBI" id="CHEBI:456216"/>
        <dbReference type="EC" id="7.3.2.7"/>
    </reaction>
</comment>
<dbReference type="GO" id="GO:0005524">
    <property type="term" value="F:ATP binding"/>
    <property type="evidence" value="ECO:0007669"/>
    <property type="project" value="UniProtKB-KW"/>
</dbReference>
<dbReference type="Gene3D" id="3.40.50.300">
    <property type="entry name" value="P-loop containing nucleotide triphosphate hydrolases"/>
    <property type="match status" value="1"/>
</dbReference>
<keyword evidence="5" id="KW-0547">Nucleotide-binding</keyword>
<evidence type="ECO:0000256" key="2">
    <source>
        <dbReference type="ARBA" id="ARBA00052296"/>
    </source>
</evidence>
<dbReference type="InterPro" id="IPR027417">
    <property type="entry name" value="P-loop_NTPase"/>
</dbReference>
<dbReference type="Pfam" id="PF02374">
    <property type="entry name" value="ArsA_ATPase"/>
    <property type="match status" value="1"/>
</dbReference>
<accession>A0A317Q9Y1</accession>
<dbReference type="Proteomes" id="UP000246964">
    <property type="component" value="Unassembled WGS sequence"/>
</dbReference>
<dbReference type="EC" id="7.3.2.7" evidence="3"/>
<dbReference type="PANTHER" id="PTHR10803:SF3">
    <property type="entry name" value="ATPASE GET3"/>
    <property type="match status" value="1"/>
</dbReference>
<comment type="caution">
    <text evidence="5">The sequence shown here is derived from an EMBL/GenBank/DDBJ whole genome shotgun (WGS) entry which is preliminary data.</text>
</comment>